<name>A0A232F9Q8_9HYME</name>
<organism evidence="2 3">
    <name type="scientific">Trichomalopsis sarcophagae</name>
    <dbReference type="NCBI Taxonomy" id="543379"/>
    <lineage>
        <taxon>Eukaryota</taxon>
        <taxon>Metazoa</taxon>
        <taxon>Ecdysozoa</taxon>
        <taxon>Arthropoda</taxon>
        <taxon>Hexapoda</taxon>
        <taxon>Insecta</taxon>
        <taxon>Pterygota</taxon>
        <taxon>Neoptera</taxon>
        <taxon>Endopterygota</taxon>
        <taxon>Hymenoptera</taxon>
        <taxon>Apocrita</taxon>
        <taxon>Proctotrupomorpha</taxon>
        <taxon>Chalcidoidea</taxon>
        <taxon>Pteromalidae</taxon>
        <taxon>Pteromalinae</taxon>
        <taxon>Trichomalopsis</taxon>
    </lineage>
</organism>
<dbReference type="InterPro" id="IPR005055">
    <property type="entry name" value="A10/PebIII"/>
</dbReference>
<dbReference type="SUPFAM" id="SSF100910">
    <property type="entry name" value="Chemosensory protein Csp2"/>
    <property type="match status" value="1"/>
</dbReference>
<protein>
    <submittedName>
        <fullName evidence="2">Uncharacterized protein</fullName>
    </submittedName>
</protein>
<dbReference type="InterPro" id="IPR036682">
    <property type="entry name" value="OS_D_A10/PebIII_sf"/>
</dbReference>
<evidence type="ECO:0000313" key="2">
    <source>
        <dbReference type="EMBL" id="OXU27047.1"/>
    </source>
</evidence>
<dbReference type="Proteomes" id="UP000215335">
    <property type="component" value="Unassembled WGS sequence"/>
</dbReference>
<keyword evidence="3" id="KW-1185">Reference proteome</keyword>
<keyword evidence="1" id="KW-0732">Signal</keyword>
<dbReference type="AlphaFoldDB" id="A0A232F9Q8"/>
<comment type="caution">
    <text evidence="2">The sequence shown here is derived from an EMBL/GenBank/DDBJ whole genome shotgun (WGS) entry which is preliminary data.</text>
</comment>
<evidence type="ECO:0000256" key="1">
    <source>
        <dbReference type="SAM" id="SignalP"/>
    </source>
</evidence>
<evidence type="ECO:0000313" key="3">
    <source>
        <dbReference type="Proteomes" id="UP000215335"/>
    </source>
</evidence>
<feature type="signal peptide" evidence="1">
    <location>
        <begin position="1"/>
        <end position="26"/>
    </location>
</feature>
<dbReference type="Pfam" id="PF03392">
    <property type="entry name" value="OS-D"/>
    <property type="match status" value="1"/>
</dbReference>
<dbReference type="Gene3D" id="1.10.2080.10">
    <property type="entry name" value="Insect odorant-binding protein A10/Ejaculatory bulb-specific protein 3"/>
    <property type="match status" value="1"/>
</dbReference>
<dbReference type="PANTHER" id="PTHR11257:SF13">
    <property type="entry name" value="GEO07322P1"/>
    <property type="match status" value="1"/>
</dbReference>
<proteinExistence type="predicted"/>
<dbReference type="PANTHER" id="PTHR11257">
    <property type="entry name" value="CHEMOSENSORY PROTEIN-RELATED"/>
    <property type="match status" value="1"/>
</dbReference>
<gene>
    <name evidence="2" type="ORF">TSAR_015681</name>
</gene>
<accession>A0A232F9Q8</accession>
<dbReference type="OrthoDB" id="8183954at2759"/>
<reference evidence="2 3" key="1">
    <citation type="journal article" date="2017" name="Curr. Biol.">
        <title>The Evolution of Venom by Co-option of Single-Copy Genes.</title>
        <authorList>
            <person name="Martinson E.O."/>
            <person name="Mrinalini"/>
            <person name="Kelkar Y.D."/>
            <person name="Chang C.H."/>
            <person name="Werren J.H."/>
        </authorList>
    </citation>
    <scope>NUCLEOTIDE SEQUENCE [LARGE SCALE GENOMIC DNA]</scope>
    <source>
        <strain evidence="2 3">Alberta</strain>
        <tissue evidence="2">Whole body</tissue>
    </source>
</reference>
<dbReference type="EMBL" id="NNAY01000677">
    <property type="protein sequence ID" value="OXU27047.1"/>
    <property type="molecule type" value="Genomic_DNA"/>
</dbReference>
<feature type="chain" id="PRO_5012895596" evidence="1">
    <location>
        <begin position="27"/>
        <end position="128"/>
    </location>
</feature>
<sequence length="128" mass="14421">MTSTKRIVILAAGVCLVLALVQPSTASDQKYSGQYDDLDVEAILKNDEERERYYACFMDTGPCHTEAAVFFKSKAPEAVVTSCKYCTDKQIEMFEKIVSWFVDNKPKEWNALIEKTINDARAKGIPMP</sequence>